<comment type="similarity">
    <text evidence="1">Belongs to the TBP family.</text>
</comment>
<name>A0A183CA94_GLOPA</name>
<dbReference type="GO" id="GO:0006352">
    <property type="term" value="P:DNA-templated transcription initiation"/>
    <property type="evidence" value="ECO:0007669"/>
    <property type="project" value="InterPro"/>
</dbReference>
<evidence type="ECO:0000256" key="3">
    <source>
        <dbReference type="ARBA" id="ARBA00023163"/>
    </source>
</evidence>
<dbReference type="PRINTS" id="PR00686">
    <property type="entry name" value="TIFACTORIID"/>
</dbReference>
<proteinExistence type="inferred from homology"/>
<accession>A0A183CA94</accession>
<dbReference type="GO" id="GO:0003677">
    <property type="term" value="F:DNA binding"/>
    <property type="evidence" value="ECO:0007669"/>
    <property type="project" value="UniProtKB-KW"/>
</dbReference>
<keyword evidence="2" id="KW-0238">DNA-binding</keyword>
<evidence type="ECO:0000256" key="2">
    <source>
        <dbReference type="ARBA" id="ARBA00023125"/>
    </source>
</evidence>
<dbReference type="AlphaFoldDB" id="A0A183CA94"/>
<dbReference type="InterPro" id="IPR036085">
    <property type="entry name" value="PAZ_dom_sf"/>
</dbReference>
<dbReference type="InterPro" id="IPR003100">
    <property type="entry name" value="PAZ_dom"/>
</dbReference>
<evidence type="ECO:0000256" key="1">
    <source>
        <dbReference type="ARBA" id="ARBA00005560"/>
    </source>
</evidence>
<dbReference type="Proteomes" id="UP000050741">
    <property type="component" value="Unassembled WGS sequence"/>
</dbReference>
<reference evidence="5" key="1">
    <citation type="submission" date="2014-05" db="EMBL/GenBank/DDBJ databases">
        <title>The genome and life-stage specific transcriptomes of Globodera pallida elucidate key aspects of plant parasitism by a cyst nematode.</title>
        <authorList>
            <person name="Cotton J.A."/>
            <person name="Lilley C.J."/>
            <person name="Jones L.M."/>
            <person name="Kikuchi T."/>
            <person name="Reid A.J."/>
            <person name="Thorpe P."/>
            <person name="Tsai I.J."/>
            <person name="Beasley H."/>
            <person name="Blok V."/>
            <person name="Cock P.J.A."/>
            <person name="Van den Akker S.E."/>
            <person name="Holroyd N."/>
            <person name="Hunt M."/>
            <person name="Mantelin S."/>
            <person name="Naghra H."/>
            <person name="Pain A."/>
            <person name="Palomares-Rius J.E."/>
            <person name="Zarowiecki M."/>
            <person name="Berriman M."/>
            <person name="Jones J.T."/>
            <person name="Urwin P.E."/>
        </authorList>
    </citation>
    <scope>NUCLEOTIDE SEQUENCE [LARGE SCALE GENOMIC DNA]</scope>
    <source>
        <strain evidence="5">Lindley</strain>
    </source>
</reference>
<evidence type="ECO:0000259" key="4">
    <source>
        <dbReference type="PROSITE" id="PS50821"/>
    </source>
</evidence>
<dbReference type="CDD" id="cd02846">
    <property type="entry name" value="PAZ_argonaute_like"/>
    <property type="match status" value="1"/>
</dbReference>
<organism evidence="5 6">
    <name type="scientific">Globodera pallida</name>
    <name type="common">Potato cyst nematode worm</name>
    <name type="synonym">Heterodera pallida</name>
    <dbReference type="NCBI Taxonomy" id="36090"/>
    <lineage>
        <taxon>Eukaryota</taxon>
        <taxon>Metazoa</taxon>
        <taxon>Ecdysozoa</taxon>
        <taxon>Nematoda</taxon>
        <taxon>Chromadorea</taxon>
        <taxon>Rhabditida</taxon>
        <taxon>Tylenchina</taxon>
        <taxon>Tylenchomorpha</taxon>
        <taxon>Tylenchoidea</taxon>
        <taxon>Heteroderidae</taxon>
        <taxon>Heteroderinae</taxon>
        <taxon>Globodera</taxon>
    </lineage>
</organism>
<dbReference type="PROSITE" id="PS50821">
    <property type="entry name" value="PAZ"/>
    <property type="match status" value="1"/>
</dbReference>
<dbReference type="SUPFAM" id="SSF101690">
    <property type="entry name" value="PAZ domain"/>
    <property type="match status" value="1"/>
</dbReference>
<dbReference type="GO" id="GO:0003723">
    <property type="term" value="F:RNA binding"/>
    <property type="evidence" value="ECO:0007669"/>
    <property type="project" value="InterPro"/>
</dbReference>
<dbReference type="Pfam" id="PF00352">
    <property type="entry name" value="TBP"/>
    <property type="match status" value="2"/>
</dbReference>
<dbReference type="InterPro" id="IPR012295">
    <property type="entry name" value="TBP_dom_sf"/>
</dbReference>
<dbReference type="InterPro" id="IPR000814">
    <property type="entry name" value="TBP"/>
</dbReference>
<keyword evidence="5" id="KW-1185">Reference proteome</keyword>
<dbReference type="PANTHER" id="PTHR10126">
    <property type="entry name" value="TATA-BOX BINDING PROTEIN"/>
    <property type="match status" value="1"/>
</dbReference>
<evidence type="ECO:0000313" key="6">
    <source>
        <dbReference type="WBParaSite" id="GPLIN_000979400"/>
    </source>
</evidence>
<dbReference type="WBParaSite" id="GPLIN_000979400">
    <property type="protein sequence ID" value="GPLIN_000979400"/>
    <property type="gene ID" value="GPLIN_000979400"/>
</dbReference>
<feature type="domain" description="PAZ" evidence="4">
    <location>
        <begin position="76"/>
        <end position="194"/>
    </location>
</feature>
<keyword evidence="3" id="KW-0804">Transcription</keyword>
<reference evidence="6" key="2">
    <citation type="submission" date="2016-06" db="UniProtKB">
        <authorList>
            <consortium name="WormBaseParasite"/>
        </authorList>
    </citation>
    <scope>IDENTIFICATION</scope>
</reference>
<sequence length="354" mass="40637">MDYILATDWMNISNKENIPPPTPAKKEKQEEEISWLRLVDEEQAKENVKEEEEEEKPEVLMTTINCTCGSGSRTQPLIDYLCHHCSCSVQELHVLLQNLEQRRVIVEHLRSNVRLRTNHIRPPIRNFGVRCNDLSVLGAHLAPAYRGYLGITVRMHYYVKHNLRLRHANLPCVIEYGGGDHKTFFPLEVLSVVIKHGANTEYNPRRFHAIIMRVRCCGERRTVSALVFRSGRVVLAGVPHPDLAKKMAERVRRRLQHAQPCQQQQQLRVEQLRVVNIVGVHTCAERINVERLQHAIAGSIYDPTIFPALRCKIDCGATCLIYISGKVIVTGVRTIDHLNCAFRHLLNLIANFYR</sequence>
<dbReference type="SUPFAM" id="SSF55945">
    <property type="entry name" value="TATA-box binding protein-like"/>
    <property type="match status" value="2"/>
</dbReference>
<dbReference type="Gene3D" id="2.170.260.10">
    <property type="entry name" value="paz domain"/>
    <property type="match status" value="1"/>
</dbReference>
<evidence type="ECO:0000313" key="5">
    <source>
        <dbReference type="Proteomes" id="UP000050741"/>
    </source>
</evidence>
<dbReference type="Gene3D" id="3.30.310.10">
    <property type="entry name" value="TATA-Binding Protein"/>
    <property type="match status" value="2"/>
</dbReference>
<protein>
    <submittedName>
        <fullName evidence="6">PAZ domain-containing protein</fullName>
    </submittedName>
</protein>